<feature type="compositionally biased region" description="Low complexity" evidence="1">
    <location>
        <begin position="21"/>
        <end position="34"/>
    </location>
</feature>
<name>A0A7S0KIA0_9CHLO</name>
<feature type="region of interest" description="Disordered" evidence="1">
    <location>
        <begin position="270"/>
        <end position="296"/>
    </location>
</feature>
<reference evidence="2" key="1">
    <citation type="submission" date="2021-01" db="EMBL/GenBank/DDBJ databases">
        <authorList>
            <person name="Corre E."/>
            <person name="Pelletier E."/>
            <person name="Niang G."/>
            <person name="Scheremetjew M."/>
            <person name="Finn R."/>
            <person name="Kale V."/>
            <person name="Holt S."/>
            <person name="Cochrane G."/>
            <person name="Meng A."/>
            <person name="Brown T."/>
            <person name="Cohen L."/>
        </authorList>
    </citation>
    <scope>NUCLEOTIDE SEQUENCE</scope>
    <source>
        <strain evidence="2">Clade-D-RCC2572</strain>
    </source>
</reference>
<sequence length="343" mass="36992">MSTWYAADALANDVDALDVTSGDGDDATAASTSSCAILPSGGPPTSLRFTTKDEAEHVVARARATEKACATSIARMQTVMEDLRRGVEDWGEDTRLRVRALSNNQQHFHDGVEKLRATLERELAKARSMRVGGAEAAKSATQKCLRGCEALRANALPMLREVSESLTSERAQMSRKFLAAWQSVEDEFYERFNALVDFDAEITQRATLVDPTSLLALVEDASTCAGARTPELARAIDAFAMECLVPKRLSILPKAREGARASDVAKPMPTLVATTPPLTTPLTPPKTPPPKTPTPVVDAARAREAVARELQSFLSGALAARDIDAHELESLVDEFLAFSSHVS</sequence>
<protein>
    <submittedName>
        <fullName evidence="2">Uncharacterized protein</fullName>
    </submittedName>
</protein>
<evidence type="ECO:0000313" key="2">
    <source>
        <dbReference type="EMBL" id="CAD8582595.1"/>
    </source>
</evidence>
<feature type="region of interest" description="Disordered" evidence="1">
    <location>
        <begin position="21"/>
        <end position="44"/>
    </location>
</feature>
<evidence type="ECO:0000256" key="1">
    <source>
        <dbReference type="SAM" id="MobiDB-lite"/>
    </source>
</evidence>
<proteinExistence type="predicted"/>
<accession>A0A7S0KIA0</accession>
<organism evidence="2">
    <name type="scientific">Ostreococcus mediterraneus</name>
    <dbReference type="NCBI Taxonomy" id="1486918"/>
    <lineage>
        <taxon>Eukaryota</taxon>
        <taxon>Viridiplantae</taxon>
        <taxon>Chlorophyta</taxon>
        <taxon>Mamiellophyceae</taxon>
        <taxon>Mamiellales</taxon>
        <taxon>Bathycoccaceae</taxon>
        <taxon>Ostreococcus</taxon>
    </lineage>
</organism>
<dbReference type="AlphaFoldDB" id="A0A7S0KIA0"/>
<dbReference type="EMBL" id="HBEW01004715">
    <property type="protein sequence ID" value="CAD8582595.1"/>
    <property type="molecule type" value="Transcribed_RNA"/>
</dbReference>
<gene>
    <name evidence="2" type="ORF">OMED0929_LOCUS3939</name>
</gene>
<feature type="compositionally biased region" description="Pro residues" evidence="1">
    <location>
        <begin position="278"/>
        <end position="293"/>
    </location>
</feature>